<reference evidence="2 3" key="1">
    <citation type="submission" date="2019-02" db="EMBL/GenBank/DDBJ databases">
        <title>Deep-cultivation of Planctomycetes and their phenomic and genomic characterization uncovers novel biology.</title>
        <authorList>
            <person name="Wiegand S."/>
            <person name="Jogler M."/>
            <person name="Boedeker C."/>
            <person name="Pinto D."/>
            <person name="Vollmers J."/>
            <person name="Rivas-Marin E."/>
            <person name="Kohn T."/>
            <person name="Peeters S.H."/>
            <person name="Heuer A."/>
            <person name="Rast P."/>
            <person name="Oberbeckmann S."/>
            <person name="Bunk B."/>
            <person name="Jeske O."/>
            <person name="Meyerdierks A."/>
            <person name="Storesund J.E."/>
            <person name="Kallscheuer N."/>
            <person name="Luecker S."/>
            <person name="Lage O.M."/>
            <person name="Pohl T."/>
            <person name="Merkel B.J."/>
            <person name="Hornburger P."/>
            <person name="Mueller R.-W."/>
            <person name="Bruemmer F."/>
            <person name="Labrenz M."/>
            <person name="Spormann A.M."/>
            <person name="Op den Camp H."/>
            <person name="Overmann J."/>
            <person name="Amann R."/>
            <person name="Jetten M.S.M."/>
            <person name="Mascher T."/>
            <person name="Medema M.H."/>
            <person name="Devos D.P."/>
            <person name="Kaster A.-K."/>
            <person name="Ovreas L."/>
            <person name="Rohde M."/>
            <person name="Galperin M.Y."/>
            <person name="Jogler C."/>
        </authorList>
    </citation>
    <scope>NUCLEOTIDE SEQUENCE [LARGE SCALE GENOMIC DNA]</scope>
    <source>
        <strain evidence="2 3">Spa11</strain>
    </source>
</reference>
<protein>
    <recommendedName>
        <fullName evidence="4">PEP-CTERM protein-sorting domain-containing protein</fullName>
    </recommendedName>
</protein>
<feature type="chain" id="PRO_5021882067" description="PEP-CTERM protein-sorting domain-containing protein" evidence="1">
    <location>
        <begin position="22"/>
        <end position="246"/>
    </location>
</feature>
<proteinExistence type="predicted"/>
<organism evidence="2 3">
    <name type="scientific">Botrimarina mediterranea</name>
    <dbReference type="NCBI Taxonomy" id="2528022"/>
    <lineage>
        <taxon>Bacteria</taxon>
        <taxon>Pseudomonadati</taxon>
        <taxon>Planctomycetota</taxon>
        <taxon>Planctomycetia</taxon>
        <taxon>Pirellulales</taxon>
        <taxon>Lacipirellulaceae</taxon>
        <taxon>Botrimarina</taxon>
    </lineage>
</organism>
<dbReference type="Proteomes" id="UP000316426">
    <property type="component" value="Chromosome"/>
</dbReference>
<evidence type="ECO:0000313" key="2">
    <source>
        <dbReference type="EMBL" id="QDV75926.1"/>
    </source>
</evidence>
<keyword evidence="3" id="KW-1185">Reference proteome</keyword>
<accession>A0A518KDQ8</accession>
<evidence type="ECO:0000313" key="3">
    <source>
        <dbReference type="Proteomes" id="UP000316426"/>
    </source>
</evidence>
<gene>
    <name evidence="2" type="ORF">Spa11_41490</name>
</gene>
<dbReference type="PROSITE" id="PS00018">
    <property type="entry name" value="EF_HAND_1"/>
    <property type="match status" value="1"/>
</dbReference>
<feature type="signal peptide" evidence="1">
    <location>
        <begin position="1"/>
        <end position="21"/>
    </location>
</feature>
<name>A0A518KDQ8_9BACT</name>
<keyword evidence="1" id="KW-0732">Signal</keyword>
<evidence type="ECO:0008006" key="4">
    <source>
        <dbReference type="Google" id="ProtNLM"/>
    </source>
</evidence>
<sequence precursor="true">MSWKSIACVAALGAMAAPALALPTIEVVDNGSGMGSINIITTDAGSIGAEIALELTGATLTGATINSAVFDTANPGDNPYIAGSPIAGDTTGLGLDLPNNRLFASYGSGDVAAGSHKLLDFTYTGTGTGTAFGVVGSVGLLEEGLNTGAVDLGSGPDPLAGDFDGSGAVGDGDLTLLLSNWGAAVPPVPAGWTGTQPTAPGVGDDELTGLLSTWGQSSSSAVAVPEPTAALLGLIGVACLSFRRSA</sequence>
<evidence type="ECO:0000256" key="1">
    <source>
        <dbReference type="SAM" id="SignalP"/>
    </source>
</evidence>
<dbReference type="EMBL" id="CP036349">
    <property type="protein sequence ID" value="QDV75926.1"/>
    <property type="molecule type" value="Genomic_DNA"/>
</dbReference>
<dbReference type="InterPro" id="IPR018247">
    <property type="entry name" value="EF_Hand_1_Ca_BS"/>
</dbReference>
<dbReference type="KEGG" id="bmei:Spa11_41490"/>
<dbReference type="AlphaFoldDB" id="A0A518KDQ8"/>
<dbReference type="RefSeq" id="WP_145116139.1">
    <property type="nucleotide sequence ID" value="NZ_CP036349.1"/>
</dbReference>